<dbReference type="Proteomes" id="UP000029108">
    <property type="component" value="Unassembled WGS sequence"/>
</dbReference>
<evidence type="ECO:0000313" key="2">
    <source>
        <dbReference type="EMBL" id="KFI46119.1"/>
    </source>
</evidence>
<keyword evidence="1" id="KW-0812">Transmembrane</keyword>
<feature type="transmembrane region" description="Helical" evidence="1">
    <location>
        <begin position="30"/>
        <end position="49"/>
    </location>
</feature>
<reference evidence="2 3" key="1">
    <citation type="submission" date="2014-03" db="EMBL/GenBank/DDBJ databases">
        <title>Genomics of Bifidobacteria.</title>
        <authorList>
            <person name="Ventura M."/>
            <person name="Milani C."/>
            <person name="Lugli G.A."/>
        </authorList>
    </citation>
    <scope>NUCLEOTIDE SEQUENCE [LARGE SCALE GENOMIC DNA]</scope>
    <source>
        <strain evidence="2 3">DSM 23969</strain>
    </source>
</reference>
<evidence type="ECO:0000256" key="1">
    <source>
        <dbReference type="SAM" id="Phobius"/>
    </source>
</evidence>
<name>A0A086ZHW9_9BIFI</name>
<accession>A0A086ZHW9</accession>
<feature type="transmembrane region" description="Helical" evidence="1">
    <location>
        <begin position="5"/>
        <end position="24"/>
    </location>
</feature>
<comment type="caution">
    <text evidence="2">The sequence shown here is derived from an EMBL/GenBank/DDBJ whole genome shotgun (WGS) entry which is preliminary data.</text>
</comment>
<keyword evidence="1" id="KW-0472">Membrane</keyword>
<keyword evidence="3" id="KW-1185">Reference proteome</keyword>
<evidence type="ECO:0000313" key="3">
    <source>
        <dbReference type="Proteomes" id="UP000029108"/>
    </source>
</evidence>
<dbReference type="EMBL" id="JGYN01000040">
    <property type="protein sequence ID" value="KFI46119.1"/>
    <property type="molecule type" value="Genomic_DNA"/>
</dbReference>
<protein>
    <submittedName>
        <fullName evidence="2">Uncharacterized protein</fullName>
    </submittedName>
</protein>
<dbReference type="AlphaFoldDB" id="A0A086ZHW9"/>
<proteinExistence type="predicted"/>
<dbReference type="RefSeq" id="WP_033496012.1">
    <property type="nucleotide sequence ID" value="NZ_JDUU01000033.1"/>
</dbReference>
<keyword evidence="1" id="KW-1133">Transmembrane helix</keyword>
<organism evidence="2 3">
    <name type="scientific">Bifidobacterium biavatii DSM 23969</name>
    <dbReference type="NCBI Taxonomy" id="1437608"/>
    <lineage>
        <taxon>Bacteria</taxon>
        <taxon>Bacillati</taxon>
        <taxon>Actinomycetota</taxon>
        <taxon>Actinomycetes</taxon>
        <taxon>Bifidobacteriales</taxon>
        <taxon>Bifidobacteriaceae</taxon>
        <taxon>Bifidobacterium</taxon>
    </lineage>
</organism>
<sequence length="59" mass="6510">MKDNIITMLFTVMLVLGAINMHTADTMPAVAFWSIAFALSATVLVMHAVTHLDNHQPEQ</sequence>
<gene>
    <name evidence="2" type="ORF">BBIA_2084</name>
</gene>